<gene>
    <name evidence="1" type="ORF">LTR37_002129</name>
</gene>
<protein>
    <submittedName>
        <fullName evidence="1">Uncharacterized protein</fullName>
    </submittedName>
</protein>
<evidence type="ECO:0000313" key="1">
    <source>
        <dbReference type="EMBL" id="KAK3722983.1"/>
    </source>
</evidence>
<name>A0ACC3NU14_9PEZI</name>
<evidence type="ECO:0000313" key="2">
    <source>
        <dbReference type="Proteomes" id="UP001281147"/>
    </source>
</evidence>
<sequence length="453" mass="50609">MADIIKGLFGGAKSAVSSASSDVDDFADFATAASPAAPSHAASSAFTAATHTATQGATSLLGKLGTPLGTQGRPYTKWYRVWERVTIQDFYQELVIIPILIVVVLVNLYGSYLNKQRAKQWAATHLPLIESEFASVGFSGRKSSSSSAEDTSSAKALASSGMDVPDDVLRQKAKNEYLAYATGRQNVAFLHLQLSLYKRYNPVSWIGETILGFLFDSMPSPVEKVEATIYPFDGKEKNMANPEGQTKDSAYDGFVWAIVHKDKMKQLRDDRYDISLTATRDHAKLPEWATIMSESAEVTEAMLTPELIKAVNEAGEDLEALIISDQGVDAPKKLNDTLPQKRIHLTTRLNPRPNSTLLFQYFLRLPDVLVSSAHFRPEAMRKIRATRDEEARKIRKVDEEEKAEERRAAGDRMKKEERERRLKGMSAEEQRKFLEREKAQEQKRGMKKRSVKG</sequence>
<dbReference type="Proteomes" id="UP001281147">
    <property type="component" value="Unassembled WGS sequence"/>
</dbReference>
<accession>A0ACC3NU14</accession>
<keyword evidence="2" id="KW-1185">Reference proteome</keyword>
<dbReference type="EMBL" id="JAUTXU010000011">
    <property type="protein sequence ID" value="KAK3722983.1"/>
    <property type="molecule type" value="Genomic_DNA"/>
</dbReference>
<proteinExistence type="predicted"/>
<comment type="caution">
    <text evidence="1">The sequence shown here is derived from an EMBL/GenBank/DDBJ whole genome shotgun (WGS) entry which is preliminary data.</text>
</comment>
<organism evidence="1 2">
    <name type="scientific">Vermiconidia calcicola</name>
    <dbReference type="NCBI Taxonomy" id="1690605"/>
    <lineage>
        <taxon>Eukaryota</taxon>
        <taxon>Fungi</taxon>
        <taxon>Dikarya</taxon>
        <taxon>Ascomycota</taxon>
        <taxon>Pezizomycotina</taxon>
        <taxon>Dothideomycetes</taxon>
        <taxon>Dothideomycetidae</taxon>
        <taxon>Mycosphaerellales</taxon>
        <taxon>Extremaceae</taxon>
        <taxon>Vermiconidia</taxon>
    </lineage>
</organism>
<reference evidence="1" key="1">
    <citation type="submission" date="2023-07" db="EMBL/GenBank/DDBJ databases">
        <title>Black Yeasts Isolated from many extreme environments.</title>
        <authorList>
            <person name="Coleine C."/>
            <person name="Stajich J.E."/>
            <person name="Selbmann L."/>
        </authorList>
    </citation>
    <scope>NUCLEOTIDE SEQUENCE</scope>
    <source>
        <strain evidence="1">CCFEE 5714</strain>
    </source>
</reference>